<feature type="domain" description="Fibronectin type-III" evidence="12">
    <location>
        <begin position="646"/>
        <end position="738"/>
    </location>
</feature>
<evidence type="ECO:0000256" key="5">
    <source>
        <dbReference type="ARBA" id="ARBA00022737"/>
    </source>
</evidence>
<dbReference type="AlphaFoldDB" id="A0A315W191"/>
<evidence type="ECO:0000256" key="4">
    <source>
        <dbReference type="ARBA" id="ARBA00022729"/>
    </source>
</evidence>
<proteinExistence type="inferred from homology"/>
<feature type="compositionally biased region" description="Low complexity" evidence="10">
    <location>
        <begin position="936"/>
        <end position="951"/>
    </location>
</feature>
<sequence>MGPEVQQPSERTSDQLKYLDRQTVQWLEKKPSKTDAVKRPELAPTWADLTRTRTFYSHIRLSPKSKISKWALHAFPSERVCQLAQPRPYATGWQPELPLPTPVSRASLSAVASPRTCKLAQPKKRHPDPDPGYLVGSRPMTHLTSSRISMLASECKFLSCDAFDQMLLLFCFLLNAFVFTVPRAEHPKYERPRSACWPVSVSARNYVPSQRLLELACPRIRKDVYDDFSVATTKIVPQSLRLLGCVFIPRSNVTCHWTPGDNQAMYYTLKAEKIPRSKSSTFICTTTGLSCTAGINGSGLRFTFCISVISHGISGNISSKIRCQSARIEGKLAPASLNSVQQVDGSPHCLSLSWTSNVTHFPLSPKEIAAGYLDSQMKFTAEGEVNAQVRSVRVTGYTFQVCLFKPDTSYTLEIRNRYLGQVSPWSEWSNPFQGRTAEAAPSAAPALWREVGLIGRNGWRLISLLWKPLPRFLANGRVAFYNVTCRAENDLNLSDYGSCGKLPNEATSCSLPLPAGRCSCGLTASTSAGTSPKALVWISGSSEKEPPPPAELTATPLGDGSLVVRWRPPPDLSVSGFVVEWLAVREETSSVLHWEKLNSSSTKLIITEGVKALERYAVSVKALYGEQGAGENITLHVYTREGTPSAGPDVRVEHISESSVELSWSPVPVEQLHGFIRSFALFCTAGNQLEKSVTVPGHVHRYTLKNMSPGIYDIFIRASTVAGTGPAGNPANVRIGSEEISIVICIIVPLLLISLVLILILLLAQGRVIKKKLFHGVPDPSNSTVSRWNPPTSFENKKLIMEQEKPEVSFPGVVKRQDLEWTHSYLPICKNQLFLDPQPSTFLAGESERGYITNMTKTQSANDLSIRPCGYSTVLINQFNQNLPSSPQAGQNPNICCSDIKQPADGVSESSVFPFTELEEQKAFAVFLERFRSLQSSPDFSSTPPSSVSLPHQTDSPRLNSMLSAYRKLPV</sequence>
<dbReference type="Gene3D" id="2.60.40.10">
    <property type="entry name" value="Immunoglobulins"/>
    <property type="match status" value="4"/>
</dbReference>
<evidence type="ECO:0000256" key="11">
    <source>
        <dbReference type="SAM" id="Phobius"/>
    </source>
</evidence>
<comment type="similarity">
    <text evidence="2">Belongs to the type I cytokine receptor family. Type 2 subfamily.</text>
</comment>
<dbReference type="SMART" id="SM00705">
    <property type="entry name" value="THEG"/>
    <property type="match status" value="3"/>
</dbReference>
<evidence type="ECO:0000256" key="7">
    <source>
        <dbReference type="ARBA" id="ARBA00023136"/>
    </source>
</evidence>
<dbReference type="EMBL" id="NHOQ01000541">
    <property type="protein sequence ID" value="PWA29542.1"/>
    <property type="molecule type" value="Genomic_DNA"/>
</dbReference>
<evidence type="ECO:0000256" key="8">
    <source>
        <dbReference type="ARBA" id="ARBA00023170"/>
    </source>
</evidence>
<comment type="subcellular location">
    <subcellularLocation>
        <location evidence="1">Membrane</location>
        <topology evidence="1">Single-pass type I membrane protein</topology>
    </subcellularLocation>
</comment>
<feature type="region of interest" description="Disordered" evidence="10">
    <location>
        <begin position="936"/>
        <end position="971"/>
    </location>
</feature>
<evidence type="ECO:0000313" key="14">
    <source>
        <dbReference type="Proteomes" id="UP000250572"/>
    </source>
</evidence>
<dbReference type="Proteomes" id="UP000250572">
    <property type="component" value="Unassembled WGS sequence"/>
</dbReference>
<keyword evidence="14" id="KW-1185">Reference proteome</keyword>
<dbReference type="InterPro" id="IPR052672">
    <property type="entry name" value="Type1_Cytokine_Rcpt_Type2"/>
</dbReference>
<keyword evidence="4" id="KW-0732">Signal</keyword>
<keyword evidence="5" id="KW-0677">Repeat</keyword>
<dbReference type="Pfam" id="PF00041">
    <property type="entry name" value="fn3"/>
    <property type="match status" value="2"/>
</dbReference>
<evidence type="ECO:0000256" key="10">
    <source>
        <dbReference type="SAM" id="MobiDB-lite"/>
    </source>
</evidence>
<dbReference type="InterPro" id="IPR013783">
    <property type="entry name" value="Ig-like_fold"/>
</dbReference>
<feature type="transmembrane region" description="Helical" evidence="11">
    <location>
        <begin position="740"/>
        <end position="764"/>
    </location>
</feature>
<dbReference type="CDD" id="cd00063">
    <property type="entry name" value="FN3"/>
    <property type="match status" value="2"/>
</dbReference>
<keyword evidence="9" id="KW-0325">Glycoprotein</keyword>
<feature type="compositionally biased region" description="Polar residues" evidence="10">
    <location>
        <begin position="952"/>
        <end position="963"/>
    </location>
</feature>
<evidence type="ECO:0000256" key="1">
    <source>
        <dbReference type="ARBA" id="ARBA00004479"/>
    </source>
</evidence>
<dbReference type="PANTHER" id="PTHR48423:SF1">
    <property type="entry name" value="INTERLEUKIN-27 RECEPTOR SUBUNIT ALPHA"/>
    <property type="match status" value="1"/>
</dbReference>
<dbReference type="GO" id="GO:0005886">
    <property type="term" value="C:plasma membrane"/>
    <property type="evidence" value="ECO:0007669"/>
    <property type="project" value="UniProtKB-ARBA"/>
</dbReference>
<protein>
    <recommendedName>
        <fullName evidence="12">Fibronectin type-III domain-containing protein</fullName>
    </recommendedName>
</protein>
<keyword evidence="6 11" id="KW-1133">Transmembrane helix</keyword>
<accession>A0A315W191</accession>
<dbReference type="PANTHER" id="PTHR48423">
    <property type="entry name" value="INTERLEUKIN-27 RECEPTOR SUBUNIT ALPHA"/>
    <property type="match status" value="1"/>
</dbReference>
<evidence type="ECO:0000256" key="6">
    <source>
        <dbReference type="ARBA" id="ARBA00022989"/>
    </source>
</evidence>
<evidence type="ECO:0000313" key="13">
    <source>
        <dbReference type="EMBL" id="PWA29542.1"/>
    </source>
</evidence>
<evidence type="ECO:0000256" key="9">
    <source>
        <dbReference type="ARBA" id="ARBA00023180"/>
    </source>
</evidence>
<keyword evidence="7 11" id="KW-0472">Membrane</keyword>
<comment type="caution">
    <text evidence="13">The sequence shown here is derived from an EMBL/GenBank/DDBJ whole genome shotgun (WGS) entry which is preliminary data.</text>
</comment>
<evidence type="ECO:0000256" key="3">
    <source>
        <dbReference type="ARBA" id="ARBA00022692"/>
    </source>
</evidence>
<dbReference type="InterPro" id="IPR036116">
    <property type="entry name" value="FN3_sf"/>
</dbReference>
<feature type="domain" description="Fibronectin type-III" evidence="12">
    <location>
        <begin position="548"/>
        <end position="642"/>
    </location>
</feature>
<keyword evidence="8" id="KW-0675">Receptor</keyword>
<gene>
    <name evidence="13" type="ORF">CCH79_00008049</name>
</gene>
<feature type="non-terminal residue" evidence="13">
    <location>
        <position position="971"/>
    </location>
</feature>
<feature type="domain" description="Fibronectin type-III" evidence="12">
    <location>
        <begin position="333"/>
        <end position="439"/>
    </location>
</feature>
<reference evidence="13 14" key="1">
    <citation type="journal article" date="2018" name="G3 (Bethesda)">
        <title>A High-Quality Reference Genome for the Invasive Mosquitofish Gambusia affinis Using a Chicago Library.</title>
        <authorList>
            <person name="Hoffberg S.L."/>
            <person name="Troendle N.J."/>
            <person name="Glenn T.C."/>
            <person name="Mahmud O."/>
            <person name="Louha S."/>
            <person name="Chalopin D."/>
            <person name="Bennetzen J.L."/>
            <person name="Mauricio R."/>
        </authorList>
    </citation>
    <scope>NUCLEOTIDE SEQUENCE [LARGE SCALE GENOMIC DNA]</scope>
    <source>
        <strain evidence="13">NE01/NJP1002.9</strain>
        <tissue evidence="13">Muscle</tissue>
    </source>
</reference>
<dbReference type="Pfam" id="PF14912">
    <property type="entry name" value="THEG"/>
    <property type="match status" value="2"/>
</dbReference>
<dbReference type="SMART" id="SM00060">
    <property type="entry name" value="FN3"/>
    <property type="match status" value="3"/>
</dbReference>
<dbReference type="InterPro" id="IPR003961">
    <property type="entry name" value="FN3_dom"/>
</dbReference>
<evidence type="ECO:0000256" key="2">
    <source>
        <dbReference type="ARBA" id="ARBA00008921"/>
    </source>
</evidence>
<dbReference type="InterPro" id="IPR006623">
    <property type="entry name" value="THEG"/>
</dbReference>
<dbReference type="SUPFAM" id="SSF49265">
    <property type="entry name" value="Fibronectin type III"/>
    <property type="match status" value="3"/>
</dbReference>
<name>A0A315W191_GAMAF</name>
<evidence type="ECO:0000259" key="12">
    <source>
        <dbReference type="PROSITE" id="PS50853"/>
    </source>
</evidence>
<dbReference type="STRING" id="33528.ENSGAFP00000028312"/>
<keyword evidence="3 11" id="KW-0812">Transmembrane</keyword>
<organism evidence="13 14">
    <name type="scientific">Gambusia affinis</name>
    <name type="common">Western mosquitofish</name>
    <name type="synonym">Heterandria affinis</name>
    <dbReference type="NCBI Taxonomy" id="33528"/>
    <lineage>
        <taxon>Eukaryota</taxon>
        <taxon>Metazoa</taxon>
        <taxon>Chordata</taxon>
        <taxon>Craniata</taxon>
        <taxon>Vertebrata</taxon>
        <taxon>Euteleostomi</taxon>
        <taxon>Actinopterygii</taxon>
        <taxon>Neopterygii</taxon>
        <taxon>Teleostei</taxon>
        <taxon>Neoteleostei</taxon>
        <taxon>Acanthomorphata</taxon>
        <taxon>Ovalentaria</taxon>
        <taxon>Atherinomorphae</taxon>
        <taxon>Cyprinodontiformes</taxon>
        <taxon>Poeciliidae</taxon>
        <taxon>Poeciliinae</taxon>
        <taxon>Gambusia</taxon>
    </lineage>
</organism>
<dbReference type="PROSITE" id="PS50853">
    <property type="entry name" value="FN3"/>
    <property type="match status" value="3"/>
</dbReference>